<feature type="region of interest" description="Disordered" evidence="1">
    <location>
        <begin position="1"/>
        <end position="104"/>
    </location>
</feature>
<evidence type="ECO:0000256" key="1">
    <source>
        <dbReference type="SAM" id="MobiDB-lite"/>
    </source>
</evidence>
<protein>
    <submittedName>
        <fullName evidence="2">Uncharacterized protein</fullName>
    </submittedName>
</protein>
<organism evidence="2 3">
    <name type="scientific">Ampelomyces quisqualis</name>
    <name type="common">Powdery mildew agent</name>
    <dbReference type="NCBI Taxonomy" id="50730"/>
    <lineage>
        <taxon>Eukaryota</taxon>
        <taxon>Fungi</taxon>
        <taxon>Dikarya</taxon>
        <taxon>Ascomycota</taxon>
        <taxon>Pezizomycotina</taxon>
        <taxon>Dothideomycetes</taxon>
        <taxon>Pleosporomycetidae</taxon>
        <taxon>Pleosporales</taxon>
        <taxon>Pleosporineae</taxon>
        <taxon>Phaeosphaeriaceae</taxon>
        <taxon>Ampelomyces</taxon>
    </lineage>
</organism>
<evidence type="ECO:0000313" key="3">
    <source>
        <dbReference type="Proteomes" id="UP000800096"/>
    </source>
</evidence>
<evidence type="ECO:0000313" key="2">
    <source>
        <dbReference type="EMBL" id="KAF1911468.1"/>
    </source>
</evidence>
<accession>A0A6A5Q9J9</accession>
<name>A0A6A5Q9J9_AMPQU</name>
<keyword evidence="3" id="KW-1185">Reference proteome</keyword>
<dbReference type="Proteomes" id="UP000800096">
    <property type="component" value="Unassembled WGS sequence"/>
</dbReference>
<proteinExistence type="predicted"/>
<dbReference type="AlphaFoldDB" id="A0A6A5Q9J9"/>
<dbReference type="EMBL" id="ML979144">
    <property type="protein sequence ID" value="KAF1911468.1"/>
    <property type="molecule type" value="Genomic_DNA"/>
</dbReference>
<sequence>MPGNTRQKGRVGATKKDATLVANNIQRQTRKHKEASPAALQKPPVKRQKKNGSVTEGADSAHELPESGVISSNHDGSHSSTHASLNAIAATSEDQGKGVAFTSRGVFRDRRRISAHPCEKLAYDDKLKPDREIRQHTGELEPEGWDGTEKWQKARRDQVKELKAIRERRKMGQAIEDAEAFVGDR</sequence>
<feature type="compositionally biased region" description="Polar residues" evidence="1">
    <location>
        <begin position="69"/>
        <end position="84"/>
    </location>
</feature>
<gene>
    <name evidence="2" type="ORF">BDU57DRAFT_533570</name>
</gene>
<reference evidence="2" key="1">
    <citation type="journal article" date="2020" name="Stud. Mycol.">
        <title>101 Dothideomycetes genomes: a test case for predicting lifestyles and emergence of pathogens.</title>
        <authorList>
            <person name="Haridas S."/>
            <person name="Albert R."/>
            <person name="Binder M."/>
            <person name="Bloem J."/>
            <person name="Labutti K."/>
            <person name="Salamov A."/>
            <person name="Andreopoulos B."/>
            <person name="Baker S."/>
            <person name="Barry K."/>
            <person name="Bills G."/>
            <person name="Bluhm B."/>
            <person name="Cannon C."/>
            <person name="Castanera R."/>
            <person name="Culley D."/>
            <person name="Daum C."/>
            <person name="Ezra D."/>
            <person name="Gonzalez J."/>
            <person name="Henrissat B."/>
            <person name="Kuo A."/>
            <person name="Liang C."/>
            <person name="Lipzen A."/>
            <person name="Lutzoni F."/>
            <person name="Magnuson J."/>
            <person name="Mondo S."/>
            <person name="Nolan M."/>
            <person name="Ohm R."/>
            <person name="Pangilinan J."/>
            <person name="Park H.-J."/>
            <person name="Ramirez L."/>
            <person name="Alfaro M."/>
            <person name="Sun H."/>
            <person name="Tritt A."/>
            <person name="Yoshinaga Y."/>
            <person name="Zwiers L.-H."/>
            <person name="Turgeon B."/>
            <person name="Goodwin S."/>
            <person name="Spatafora J."/>
            <person name="Crous P."/>
            <person name="Grigoriev I."/>
        </authorList>
    </citation>
    <scope>NUCLEOTIDE SEQUENCE</scope>
    <source>
        <strain evidence="2">HMLAC05119</strain>
    </source>
</reference>